<dbReference type="PANTHER" id="PTHR19346:SF4">
    <property type="entry name" value="SUGAR PHOSPHATE TRANSPORTER DOMAIN-CONTAINING PROTEIN"/>
    <property type="match status" value="1"/>
</dbReference>
<feature type="transmembrane region" description="Helical" evidence="2">
    <location>
        <begin position="657"/>
        <end position="675"/>
    </location>
</feature>
<feature type="region of interest" description="Disordered" evidence="1">
    <location>
        <begin position="316"/>
        <end position="371"/>
    </location>
</feature>
<keyword evidence="2" id="KW-0472">Membrane</keyword>
<dbReference type="VEuPathDB" id="ToxoDB:CSUI_010443"/>
<dbReference type="PANTHER" id="PTHR19346">
    <property type="entry name" value="SUGAR PHOSPHATE TRANSPORTER DOMAIN-CONTAINING PROTEIN"/>
    <property type="match status" value="1"/>
</dbReference>
<dbReference type="Proteomes" id="UP000221165">
    <property type="component" value="Unassembled WGS sequence"/>
</dbReference>
<feature type="region of interest" description="Disordered" evidence="1">
    <location>
        <begin position="256"/>
        <end position="285"/>
    </location>
</feature>
<organism evidence="3 4">
    <name type="scientific">Cystoisospora suis</name>
    <dbReference type="NCBI Taxonomy" id="483139"/>
    <lineage>
        <taxon>Eukaryota</taxon>
        <taxon>Sar</taxon>
        <taxon>Alveolata</taxon>
        <taxon>Apicomplexa</taxon>
        <taxon>Conoidasida</taxon>
        <taxon>Coccidia</taxon>
        <taxon>Eucoccidiorida</taxon>
        <taxon>Eimeriorina</taxon>
        <taxon>Sarcocystidae</taxon>
        <taxon>Cystoisospora</taxon>
    </lineage>
</organism>
<dbReference type="GeneID" id="94433758"/>
<keyword evidence="2" id="KW-0812">Transmembrane</keyword>
<sequence>MFHEDINPVSGCDHAEPGPSVQPAVSHDSVPVGSDDPALFGVRLSHTRETESTRSMATPAIQGMRQLPCRPVRSDDLEITEPQDAFSRAESASLFPPLTKNPLLLHSYRDSSLSSIFSGVLCCIFNIALYLISGGISRLLQQERELQRHESLQYVCPVPLADPNSSSRPSGTPVGVKDEKPSPPCTSEGIESRTRVVVFNIPYFMSWFSQSLQACFLFFAVMAIKRRRARMERLGSVSDAGQSPDVLSRICHPAREVRGQNNSDEVHSSSFPNPGYGPHGSTVTCEGTADRMLHNLQEFPTLPTCKEARTSSETLSARLGAHVPRKASDEQDSSKECGKVAAAELLESKADDRRVRAPEGTPGVPAASPATGAAERIPGFSVASAQCDRLVHWVPSAEEGATTNSTATGSESAVREEQRPSPLRKEATGRRRHADRSAGKPLPWIADVDSLVTSEVHASSALTFWEVYGSCLEANAEGVSHPPERSESTNVVQTTNEDVNLSIEDSGLQAQSCETERRCPSSGIILLGRRASALIMEGIVLCKREILDRAWLVAIRPPFLKLVAEPFRRHIYVPYLAGTHALIREFVEVDVQYASLDQLVCACLWIGALYLLQSWTWTVAVGKDGMSVGTVTAIYNTNPVFVFLFTVCLYKEGADDCVQIIALILATVGVAIIAYHNEGEPTSTSGIALSVCCAAFSGLFEVVYKNYILNGKSNLPLAFIFLIVGIIGVLSLLFFWVPIAALHFFGFEVFPDSPPPPLLVFLLLFVCICSCFHTLILQISLLLLPSPILVALCSLLSLPAAAAADWLSGGGGGVGGIGSFFIASAFLLTAVNEWRIRDIERVSTYKRLHSFAEQHPEYHNTLRLLHEEHRKHRPLTRRRMPLADSAAGADRVSRQTSLESLAAGLVAHKQDEDVGAELQEVLCICRAVQDEKELRVPASPSDSYYPGAIAASDEQKHGVDDNGWERLQDLFQTDAGLLEPSS</sequence>
<dbReference type="InterPro" id="IPR026505">
    <property type="entry name" value="Solute_c_fam_35_mem_F3/F4"/>
</dbReference>
<feature type="region of interest" description="Disordered" evidence="1">
    <location>
        <begin position="1"/>
        <end position="29"/>
    </location>
</feature>
<feature type="transmembrane region" description="Helical" evidence="2">
    <location>
        <begin position="632"/>
        <end position="650"/>
    </location>
</feature>
<dbReference type="EMBL" id="MIGC01007426">
    <property type="protein sequence ID" value="PHJ15746.1"/>
    <property type="molecule type" value="Genomic_DNA"/>
</dbReference>
<feature type="transmembrane region" description="Helical" evidence="2">
    <location>
        <begin position="204"/>
        <end position="224"/>
    </location>
</feature>
<feature type="transmembrane region" description="Helical" evidence="2">
    <location>
        <begin position="113"/>
        <end position="132"/>
    </location>
</feature>
<reference evidence="3 4" key="1">
    <citation type="journal article" date="2017" name="Int. J. Parasitol.">
        <title>The genome of the protozoan parasite Cystoisospora suis and a reverse vaccinology approach to identify vaccine candidates.</title>
        <authorList>
            <person name="Palmieri N."/>
            <person name="Shrestha A."/>
            <person name="Ruttkowski B."/>
            <person name="Beck T."/>
            <person name="Vogl C."/>
            <person name="Tomley F."/>
            <person name="Blake D.P."/>
            <person name="Joachim A."/>
        </authorList>
    </citation>
    <scope>NUCLEOTIDE SEQUENCE [LARGE SCALE GENOMIC DNA]</scope>
    <source>
        <strain evidence="3 4">Wien I</strain>
    </source>
</reference>
<dbReference type="OrthoDB" id="10062838at2759"/>
<comment type="caution">
    <text evidence="3">The sequence shown here is derived from an EMBL/GenBank/DDBJ whole genome shotgun (WGS) entry which is preliminary data.</text>
</comment>
<feature type="compositionally biased region" description="Basic and acidic residues" evidence="1">
    <location>
        <begin position="346"/>
        <end position="357"/>
    </location>
</feature>
<dbReference type="SUPFAM" id="SSF103481">
    <property type="entry name" value="Multidrug resistance efflux transporter EmrE"/>
    <property type="match status" value="1"/>
</dbReference>
<evidence type="ECO:0000313" key="4">
    <source>
        <dbReference type="Proteomes" id="UP000221165"/>
    </source>
</evidence>
<feature type="compositionally biased region" description="Polar residues" evidence="1">
    <location>
        <begin position="401"/>
        <end position="411"/>
    </location>
</feature>
<feature type="compositionally biased region" description="Polar residues" evidence="1">
    <location>
        <begin position="259"/>
        <end position="272"/>
    </location>
</feature>
<feature type="region of interest" description="Disordered" evidence="1">
    <location>
        <begin position="160"/>
        <end position="188"/>
    </location>
</feature>
<evidence type="ECO:0000313" key="3">
    <source>
        <dbReference type="EMBL" id="PHJ15746.1"/>
    </source>
</evidence>
<dbReference type="InterPro" id="IPR037185">
    <property type="entry name" value="EmrE-like"/>
</dbReference>
<protein>
    <submittedName>
        <fullName evidence="3">Multidrug resistance efflux transporter</fullName>
    </submittedName>
</protein>
<feature type="region of interest" description="Disordered" evidence="1">
    <location>
        <begin position="395"/>
        <end position="440"/>
    </location>
</feature>
<feature type="region of interest" description="Disordered" evidence="1">
    <location>
        <begin position="937"/>
        <end position="956"/>
    </location>
</feature>
<feature type="transmembrane region" description="Helical" evidence="2">
    <location>
        <begin position="788"/>
        <end position="807"/>
    </location>
</feature>
<evidence type="ECO:0000256" key="1">
    <source>
        <dbReference type="SAM" id="MobiDB-lite"/>
    </source>
</evidence>
<feature type="transmembrane region" description="Helical" evidence="2">
    <location>
        <begin position="813"/>
        <end position="831"/>
    </location>
</feature>
<feature type="transmembrane region" description="Helical" evidence="2">
    <location>
        <begin position="716"/>
        <end position="737"/>
    </location>
</feature>
<dbReference type="AlphaFoldDB" id="A0A2C6KHD2"/>
<dbReference type="RefSeq" id="XP_067917478.1">
    <property type="nucleotide sequence ID" value="XM_068070547.1"/>
</dbReference>
<accession>A0A2C6KHD2</accession>
<keyword evidence="4" id="KW-1185">Reference proteome</keyword>
<name>A0A2C6KHD2_9APIC</name>
<feature type="transmembrane region" description="Helical" evidence="2">
    <location>
        <begin position="757"/>
        <end position="776"/>
    </location>
</feature>
<feature type="compositionally biased region" description="Basic and acidic residues" evidence="1">
    <location>
        <begin position="413"/>
        <end position="429"/>
    </location>
</feature>
<gene>
    <name evidence="3" type="ORF">CSUI_010443</name>
</gene>
<feature type="transmembrane region" description="Helical" evidence="2">
    <location>
        <begin position="687"/>
        <end position="704"/>
    </location>
</feature>
<feature type="transmembrane region" description="Helical" evidence="2">
    <location>
        <begin position="593"/>
        <end position="612"/>
    </location>
</feature>
<feature type="compositionally biased region" description="Basic and acidic residues" evidence="1">
    <location>
        <begin position="326"/>
        <end position="338"/>
    </location>
</feature>
<evidence type="ECO:0000256" key="2">
    <source>
        <dbReference type="SAM" id="Phobius"/>
    </source>
</evidence>
<keyword evidence="2" id="KW-1133">Transmembrane helix</keyword>
<proteinExistence type="predicted"/>